<dbReference type="EMBL" id="BJWL01000028">
    <property type="protein sequence ID" value="GFZ19418.1"/>
    <property type="molecule type" value="Genomic_DNA"/>
</dbReference>
<gene>
    <name evidence="1" type="ORF">Acr_28g0001230</name>
</gene>
<keyword evidence="2" id="KW-1185">Reference proteome</keyword>
<comment type="caution">
    <text evidence="1">The sequence shown here is derived from an EMBL/GenBank/DDBJ whole genome shotgun (WGS) entry which is preliminary data.</text>
</comment>
<proteinExistence type="predicted"/>
<accession>A0A7J0H8R5</accession>
<evidence type="ECO:0000313" key="2">
    <source>
        <dbReference type="Proteomes" id="UP000585474"/>
    </source>
</evidence>
<organism evidence="1 2">
    <name type="scientific">Actinidia rufa</name>
    <dbReference type="NCBI Taxonomy" id="165716"/>
    <lineage>
        <taxon>Eukaryota</taxon>
        <taxon>Viridiplantae</taxon>
        <taxon>Streptophyta</taxon>
        <taxon>Embryophyta</taxon>
        <taxon>Tracheophyta</taxon>
        <taxon>Spermatophyta</taxon>
        <taxon>Magnoliopsida</taxon>
        <taxon>eudicotyledons</taxon>
        <taxon>Gunneridae</taxon>
        <taxon>Pentapetalae</taxon>
        <taxon>asterids</taxon>
        <taxon>Ericales</taxon>
        <taxon>Actinidiaceae</taxon>
        <taxon>Actinidia</taxon>
    </lineage>
</organism>
<evidence type="ECO:0000313" key="1">
    <source>
        <dbReference type="EMBL" id="GFZ19418.1"/>
    </source>
</evidence>
<protein>
    <submittedName>
        <fullName evidence="1">Uncharacterized protein</fullName>
    </submittedName>
</protein>
<dbReference type="Proteomes" id="UP000585474">
    <property type="component" value="Unassembled WGS sequence"/>
</dbReference>
<reference evidence="1 2" key="1">
    <citation type="submission" date="2019-07" db="EMBL/GenBank/DDBJ databases">
        <title>De Novo Assembly of kiwifruit Actinidia rufa.</title>
        <authorList>
            <person name="Sugita-Konishi S."/>
            <person name="Sato K."/>
            <person name="Mori E."/>
            <person name="Abe Y."/>
            <person name="Kisaki G."/>
            <person name="Hamano K."/>
            <person name="Suezawa K."/>
            <person name="Otani M."/>
            <person name="Fukuda T."/>
            <person name="Manabe T."/>
            <person name="Gomi K."/>
            <person name="Tabuchi M."/>
            <person name="Akimitsu K."/>
            <person name="Kataoka I."/>
        </authorList>
    </citation>
    <scope>NUCLEOTIDE SEQUENCE [LARGE SCALE GENOMIC DNA]</scope>
    <source>
        <strain evidence="2">cv. Fuchu</strain>
    </source>
</reference>
<dbReference type="AlphaFoldDB" id="A0A7J0H8R5"/>
<sequence>MGSCRYWFGDLGSWSAVWFDVVLQIQGFPSDLGVYSTYVVLVHGLWVSSNGGWCPTELWILLGRWVLWCRLFRPWSLSYDFGVLPRRARP</sequence>
<name>A0A7J0H8R5_9ERIC</name>